<comment type="function">
    <text evidence="7">Required for chromosome condensation and partitioning.</text>
</comment>
<dbReference type="NCBIfam" id="TIGR02168">
    <property type="entry name" value="SMC_prok_B"/>
    <property type="match status" value="1"/>
</dbReference>
<feature type="coiled-coil region" evidence="7">
    <location>
        <begin position="874"/>
        <end position="943"/>
    </location>
</feature>
<evidence type="ECO:0000256" key="2">
    <source>
        <dbReference type="ARBA" id="ARBA00022490"/>
    </source>
</evidence>
<feature type="coiled-coil region" evidence="7">
    <location>
        <begin position="465"/>
        <end position="516"/>
    </location>
</feature>
<dbReference type="GO" id="GO:0007059">
    <property type="term" value="P:chromosome segregation"/>
    <property type="evidence" value="ECO:0007669"/>
    <property type="project" value="UniProtKB-UniRule"/>
</dbReference>
<dbReference type="InterPro" id="IPR036277">
    <property type="entry name" value="SMC_hinge_sf"/>
</dbReference>
<dbReference type="Gene3D" id="1.20.1060.20">
    <property type="match status" value="1"/>
</dbReference>
<feature type="binding site" evidence="7">
    <location>
        <begin position="32"/>
        <end position="39"/>
    </location>
    <ligand>
        <name>ATP</name>
        <dbReference type="ChEBI" id="CHEBI:30616"/>
    </ligand>
</feature>
<dbReference type="InterPro" id="IPR011890">
    <property type="entry name" value="SMC_prok"/>
</dbReference>
<dbReference type="PANTHER" id="PTHR43977">
    <property type="entry name" value="STRUCTURAL MAINTENANCE OF CHROMOSOMES PROTEIN 3"/>
    <property type="match status" value="1"/>
</dbReference>
<proteinExistence type="inferred from homology"/>
<dbReference type="GO" id="GO:0006260">
    <property type="term" value="P:DNA replication"/>
    <property type="evidence" value="ECO:0007669"/>
    <property type="project" value="UniProtKB-UniRule"/>
</dbReference>
<dbReference type="FunFam" id="3.40.50.300:FF:000984">
    <property type="entry name" value="Chromosome partition protein Smc"/>
    <property type="match status" value="1"/>
</dbReference>
<evidence type="ECO:0000259" key="8">
    <source>
        <dbReference type="SMART" id="SM00968"/>
    </source>
</evidence>
<feature type="domain" description="SMC hinge" evidence="8">
    <location>
        <begin position="520"/>
        <end position="637"/>
    </location>
</feature>
<organism evidence="9 10">
    <name type="scientific">Anaerocolumna xylanovorans DSM 12503</name>
    <dbReference type="NCBI Taxonomy" id="1121345"/>
    <lineage>
        <taxon>Bacteria</taxon>
        <taxon>Bacillati</taxon>
        <taxon>Bacillota</taxon>
        <taxon>Clostridia</taxon>
        <taxon>Lachnospirales</taxon>
        <taxon>Lachnospiraceae</taxon>
        <taxon>Anaerocolumna</taxon>
    </lineage>
</organism>
<dbReference type="EMBL" id="FRFD01000003">
    <property type="protein sequence ID" value="SHO46090.1"/>
    <property type="molecule type" value="Genomic_DNA"/>
</dbReference>
<reference evidence="9 10" key="1">
    <citation type="submission" date="2016-12" db="EMBL/GenBank/DDBJ databases">
        <authorList>
            <person name="Song W.-J."/>
            <person name="Kurnit D.M."/>
        </authorList>
    </citation>
    <scope>NUCLEOTIDE SEQUENCE [LARGE SCALE GENOMIC DNA]</scope>
    <source>
        <strain evidence="9 10">DSM 12503</strain>
    </source>
</reference>
<dbReference type="InterPro" id="IPR003395">
    <property type="entry name" value="RecF/RecN/SMC_N"/>
</dbReference>
<keyword evidence="4 7" id="KW-0067">ATP-binding</keyword>
<evidence type="ECO:0000256" key="4">
    <source>
        <dbReference type="ARBA" id="ARBA00022840"/>
    </source>
</evidence>
<evidence type="ECO:0000313" key="9">
    <source>
        <dbReference type="EMBL" id="SHO46090.1"/>
    </source>
</evidence>
<dbReference type="STRING" id="1121345.SAMN02745217_01188"/>
<keyword evidence="6 7" id="KW-0238">DNA-binding</keyword>
<comment type="similarity">
    <text evidence="7">Belongs to the SMC family.</text>
</comment>
<dbReference type="AlphaFoldDB" id="A0A1M7Y2C4"/>
<gene>
    <name evidence="7" type="primary">smc</name>
    <name evidence="9" type="ORF">SAMN02745217_01188</name>
</gene>
<dbReference type="InterPro" id="IPR027417">
    <property type="entry name" value="P-loop_NTPase"/>
</dbReference>
<evidence type="ECO:0000256" key="1">
    <source>
        <dbReference type="ARBA" id="ARBA00004496"/>
    </source>
</evidence>
<dbReference type="RefSeq" id="WP_073587799.1">
    <property type="nucleotide sequence ID" value="NZ_FRFD01000003.1"/>
</dbReference>
<dbReference type="SUPFAM" id="SSF75553">
    <property type="entry name" value="Smc hinge domain"/>
    <property type="match status" value="1"/>
</dbReference>
<evidence type="ECO:0000256" key="3">
    <source>
        <dbReference type="ARBA" id="ARBA00022741"/>
    </source>
</evidence>
<dbReference type="SUPFAM" id="SSF52540">
    <property type="entry name" value="P-loop containing nucleoside triphosphate hydrolases"/>
    <property type="match status" value="1"/>
</dbReference>
<dbReference type="InterPro" id="IPR024704">
    <property type="entry name" value="SMC"/>
</dbReference>
<dbReference type="Gene3D" id="3.40.50.300">
    <property type="entry name" value="P-loop containing nucleotide triphosphate hydrolases"/>
    <property type="match status" value="2"/>
</dbReference>
<dbReference type="FunFam" id="3.40.50.300:FF:000901">
    <property type="entry name" value="Chromosome partition protein Smc"/>
    <property type="match status" value="1"/>
</dbReference>
<feature type="coiled-coil region" evidence="7">
    <location>
        <begin position="255"/>
        <end position="362"/>
    </location>
</feature>
<name>A0A1M7Y2C4_9FIRM</name>
<dbReference type="GO" id="GO:0003677">
    <property type="term" value="F:DNA binding"/>
    <property type="evidence" value="ECO:0007669"/>
    <property type="project" value="UniProtKB-UniRule"/>
</dbReference>
<evidence type="ECO:0000256" key="5">
    <source>
        <dbReference type="ARBA" id="ARBA00023054"/>
    </source>
</evidence>
<dbReference type="GO" id="GO:0005524">
    <property type="term" value="F:ATP binding"/>
    <property type="evidence" value="ECO:0007669"/>
    <property type="project" value="UniProtKB-UniRule"/>
</dbReference>
<keyword evidence="5 7" id="KW-0175">Coiled coil</keyword>
<feature type="coiled-coil region" evidence="7">
    <location>
        <begin position="167"/>
        <end position="201"/>
    </location>
</feature>
<dbReference type="GO" id="GO:0005694">
    <property type="term" value="C:chromosome"/>
    <property type="evidence" value="ECO:0007669"/>
    <property type="project" value="InterPro"/>
</dbReference>
<comment type="subunit">
    <text evidence="7">Homodimer.</text>
</comment>
<comment type="subcellular location">
    <subcellularLocation>
        <location evidence="1 7">Cytoplasm</location>
    </subcellularLocation>
</comment>
<dbReference type="CDD" id="cd03278">
    <property type="entry name" value="ABC_SMC_barmotin"/>
    <property type="match status" value="2"/>
</dbReference>
<sequence>MYLKSIEVYGFKSFANKIIFEFHDGITGIVGPNGSGKSNVADAVRWVLGEQSAKQLRGAKMEDVIFSGTETRKPLGFAYVSLTINNEDHKLPIEYDEVTVARRVYRSGESEYLLNGSGCRLKDVQELFLDTGIGKEGYSIIGQGQIEKILSGKPEDRRELFDEAAGIVKFKKRKAAAQHNLEEERLNLSRIQDILSEIEKQTGPLEKQSAVAKEYLKLRDELKGLDIQLFLSENEKIKELKDQTDQKLAIATGAFQTANEKSEHMKEEFELLENEIEGYNHSLEELKAEQSNNRLGQEKTEGEIKVLKEQLISIKQNDTHYETRLQTIAEEIKAKSLEQEGYVREKNELDKRMDELDEKQAKDILLLEEIRSKIKDDTKQTESLHGEIFDFLSENSGIKTNLERYETILEQNNIKKTELTQKLLRNKSEEAVIDLDIQSAREGLNNLCAQIEENLSETKLSQEKVLGFREKLKGIEEEIQKKQQAYHTSNSQLEALKNLTERYEGYGNSIRKIMEKKDTPGIIGVVADIIKTEPKYETAVEIALGGSIQNIVTDTEATAKELIEYLKKNKFGRATFLPLTSISAKESYGQQKYLEEKGVIGLAHTLVKAEERFKGLMQFLLGKSLVVDHIDNALAIAKKYNHTLRIITLDGELLSPGGSLSGGAYKNSSNLLSRRREIEDLEERIVRLKKEGMELTKEREALNQEVQVILKELEEKKQALQGIYLEENTSKLHLSQNEKKKQELGQLYEEITNEINQIESQSIELNKNIKTLKGSLVLNENRSRENEQKIDEMGRKLEEIKAAEQEVSERVSSLKAEMSAFEQNNQHLLENIKRVKRDLEKLYEEESTIRKGREESLTVCKEKQDAILSDEEKCRSFISEIQSLEEQIKELQKKKEEVSITHKSFFERREELSKEIINLDKEIYRLNGQLERLEEQLNEKKDYMWEEYELTLHTAIETVDAQILKEVDSSRLKKRIGEVKAGMKGLGDVNINAIEDYKNLSERFLFLKGQKEDIEKAEGTLVHIIQELDEEMRNQFNEKFAQIKVQFDLVFKELFGGGRATLELTEGEDILEAGIIITSQPPGKKLQNMMQLSGGEKALTAISLLFAIQNLKPSPFCLLDEIEAALDDANVKRFAKYLHKLTKDTQFIIITHRRGTMNAADVLYGITMQEKGVSTLVSVNLIENDLEK</sequence>
<dbReference type="Pfam" id="PF02463">
    <property type="entry name" value="SMC_N"/>
    <property type="match status" value="1"/>
</dbReference>
<protein>
    <recommendedName>
        <fullName evidence="7">Chromosome partition protein Smc</fullName>
    </recommendedName>
</protein>
<dbReference type="PIRSF" id="PIRSF005719">
    <property type="entry name" value="SMC"/>
    <property type="match status" value="1"/>
</dbReference>
<dbReference type="GO" id="GO:0007062">
    <property type="term" value="P:sister chromatid cohesion"/>
    <property type="evidence" value="ECO:0007669"/>
    <property type="project" value="InterPro"/>
</dbReference>
<dbReference type="OrthoDB" id="9808768at2"/>
<dbReference type="HAMAP" id="MF_01894">
    <property type="entry name" value="Smc_prok"/>
    <property type="match status" value="1"/>
</dbReference>
<dbReference type="GO" id="GO:0005737">
    <property type="term" value="C:cytoplasm"/>
    <property type="evidence" value="ECO:0007669"/>
    <property type="project" value="UniProtKB-SubCell"/>
</dbReference>
<dbReference type="InterPro" id="IPR010935">
    <property type="entry name" value="SMC_hinge"/>
</dbReference>
<accession>A0A1M7Y2C4</accession>
<feature type="coiled-coil region" evidence="7">
    <location>
        <begin position="671"/>
        <end position="845"/>
    </location>
</feature>
<evidence type="ECO:0000256" key="7">
    <source>
        <dbReference type="HAMAP-Rule" id="MF_01894"/>
    </source>
</evidence>
<dbReference type="SMART" id="SM00968">
    <property type="entry name" value="SMC_hinge"/>
    <property type="match status" value="1"/>
</dbReference>
<keyword evidence="2 7" id="KW-0963">Cytoplasm</keyword>
<comment type="domain">
    <text evidence="7">Contains large globular domains required for ATP hydrolysis at each terminus and a third globular domain forming a flexible hinge near the middle of the molecule. These domains are separated by coiled-coil structures.</text>
</comment>
<keyword evidence="3 7" id="KW-0547">Nucleotide-binding</keyword>
<dbReference type="Pfam" id="PF06470">
    <property type="entry name" value="SMC_hinge"/>
    <property type="match status" value="1"/>
</dbReference>
<dbReference type="GO" id="GO:0016887">
    <property type="term" value="F:ATP hydrolysis activity"/>
    <property type="evidence" value="ECO:0007669"/>
    <property type="project" value="InterPro"/>
</dbReference>
<evidence type="ECO:0000313" key="10">
    <source>
        <dbReference type="Proteomes" id="UP000184612"/>
    </source>
</evidence>
<dbReference type="Proteomes" id="UP000184612">
    <property type="component" value="Unassembled WGS sequence"/>
</dbReference>
<dbReference type="Gene3D" id="3.30.70.1620">
    <property type="match status" value="1"/>
</dbReference>
<evidence type="ECO:0000256" key="6">
    <source>
        <dbReference type="ARBA" id="ARBA00023125"/>
    </source>
</evidence>
<dbReference type="GO" id="GO:0030261">
    <property type="term" value="P:chromosome condensation"/>
    <property type="evidence" value="ECO:0007669"/>
    <property type="project" value="InterPro"/>
</dbReference>
<keyword evidence="10" id="KW-1185">Reference proteome</keyword>